<dbReference type="GO" id="GO:0004156">
    <property type="term" value="F:dihydropteroate synthase activity"/>
    <property type="evidence" value="ECO:0007669"/>
    <property type="project" value="UniProtKB-EC"/>
</dbReference>
<feature type="domain" description="Pterin-binding" evidence="15">
    <location>
        <begin position="255"/>
        <end position="553"/>
    </location>
</feature>
<dbReference type="OrthoDB" id="615426at2759"/>
<dbReference type="InterPro" id="IPR000550">
    <property type="entry name" value="Hppk"/>
</dbReference>
<accession>A0A830H622</accession>
<gene>
    <name evidence="16" type="ORF">PPROV_000049000</name>
</gene>
<dbReference type="Pfam" id="PF01288">
    <property type="entry name" value="HPPK"/>
    <property type="match status" value="1"/>
</dbReference>
<proteinExistence type="inferred from homology"/>
<evidence type="ECO:0000256" key="2">
    <source>
        <dbReference type="ARBA" id="ARBA00000198"/>
    </source>
</evidence>
<dbReference type="CDD" id="cd00739">
    <property type="entry name" value="DHPS"/>
    <property type="match status" value="1"/>
</dbReference>
<dbReference type="InterPro" id="IPR011005">
    <property type="entry name" value="Dihydropteroate_synth-like_sf"/>
</dbReference>
<dbReference type="PANTHER" id="PTHR20941:SF1">
    <property type="entry name" value="FOLIC ACID SYNTHESIS PROTEIN FOL1"/>
    <property type="match status" value="1"/>
</dbReference>
<sequence length="560" mass="59975">MRLIQHSLRGLCTASSTTATATAGVTTEVVLALGSNVGDRAGNMHRAVRELRHRGVLEVGSLVTSSMYETAPLYVTDQPKFLNAAVRGLTRHSPRELLRSVKSIEVDLGRNLHGGVRYGPRPIDVDIIFYGNGAVKLPELDDAPGGGAVEIPHPRYRERGFVLAPLDDLLPWPARQGSRPPMPTRAALGLKDDVHVKSTGDNLGYCRGITERLVEARAAYELGGFAASPDLRRVFALPQPDRRSDALVWPLGKQTYIMGILNVTPDSFSDGGKHAAASSAVSRAHAMASEGADFIDIGGQSTRPGSTPLGADEEWDRIAPVLEELAQNPPLLPEDHACHPGKAVPISVDTFHSTVARRAASFGCAMLNDVSGGVPWAMRTSPEDGKDALPSFDESPASVAGTSDDVPLAYAIMHMRGTPATMQNDDLTRYPCNDVAGGVGDELAVLCANAMHTHDIEPWRFLLDPGIGFAKTAEGNWDIIKRLPHIRERLTYGAIRNAPFLLGPSRKGFLGQLTGRPAPERDMATAAAIVACVQAGADIVRVHNVGAARDAVLVADRVWR</sequence>
<dbReference type="PROSITE" id="PS00794">
    <property type="entry name" value="HPPK"/>
    <property type="match status" value="1"/>
</dbReference>
<dbReference type="InterPro" id="IPR000489">
    <property type="entry name" value="Pterin-binding_dom"/>
</dbReference>
<dbReference type="SUPFAM" id="SSF51717">
    <property type="entry name" value="Dihydropteroate synthetase-like"/>
    <property type="match status" value="1"/>
</dbReference>
<evidence type="ECO:0000256" key="3">
    <source>
        <dbReference type="ARBA" id="ARBA00001946"/>
    </source>
</evidence>
<dbReference type="Pfam" id="PF00809">
    <property type="entry name" value="Pterin_bind"/>
    <property type="match status" value="1"/>
</dbReference>
<dbReference type="PROSITE" id="PS50972">
    <property type="entry name" value="PTERIN_BINDING"/>
    <property type="match status" value="1"/>
</dbReference>
<evidence type="ECO:0000256" key="13">
    <source>
        <dbReference type="ARBA" id="ARBA00022909"/>
    </source>
</evidence>
<dbReference type="GO" id="GO:0046654">
    <property type="term" value="P:tetrahydrofolate biosynthetic process"/>
    <property type="evidence" value="ECO:0007669"/>
    <property type="project" value="UniProtKB-UniPathway"/>
</dbReference>
<evidence type="ECO:0000256" key="6">
    <source>
        <dbReference type="ARBA" id="ARBA00009951"/>
    </source>
</evidence>
<keyword evidence="17" id="KW-1185">Reference proteome</keyword>
<evidence type="ECO:0000313" key="16">
    <source>
        <dbReference type="EMBL" id="GHP01733.1"/>
    </source>
</evidence>
<dbReference type="Gene3D" id="3.20.20.20">
    <property type="entry name" value="Dihydropteroate synthase-like"/>
    <property type="match status" value="1"/>
</dbReference>
<dbReference type="GO" id="GO:0046872">
    <property type="term" value="F:metal ion binding"/>
    <property type="evidence" value="ECO:0007669"/>
    <property type="project" value="UniProtKB-KW"/>
</dbReference>
<evidence type="ECO:0000256" key="14">
    <source>
        <dbReference type="ARBA" id="ARBA00023268"/>
    </source>
</evidence>
<dbReference type="PANTHER" id="PTHR20941">
    <property type="entry name" value="FOLATE SYNTHESIS PROTEINS"/>
    <property type="match status" value="1"/>
</dbReference>
<evidence type="ECO:0000256" key="7">
    <source>
        <dbReference type="ARBA" id="ARBA00022679"/>
    </source>
</evidence>
<dbReference type="EMBL" id="BNJQ01000001">
    <property type="protein sequence ID" value="GHP01733.1"/>
    <property type="molecule type" value="Genomic_DNA"/>
</dbReference>
<name>A0A830H622_9CHLO</name>
<keyword evidence="12" id="KW-0460">Magnesium</keyword>
<evidence type="ECO:0000259" key="15">
    <source>
        <dbReference type="PROSITE" id="PS50972"/>
    </source>
</evidence>
<evidence type="ECO:0000256" key="9">
    <source>
        <dbReference type="ARBA" id="ARBA00022741"/>
    </source>
</evidence>
<keyword evidence="9" id="KW-0547">Nucleotide-binding</keyword>
<comment type="catalytic activity">
    <reaction evidence="2">
        <text>6-hydroxymethyl-7,8-dihydropterin + ATP = (7,8-dihydropterin-6-yl)methyl diphosphate + AMP + H(+)</text>
        <dbReference type="Rhea" id="RHEA:11412"/>
        <dbReference type="ChEBI" id="CHEBI:15378"/>
        <dbReference type="ChEBI" id="CHEBI:30616"/>
        <dbReference type="ChEBI" id="CHEBI:44841"/>
        <dbReference type="ChEBI" id="CHEBI:72950"/>
        <dbReference type="ChEBI" id="CHEBI:456215"/>
        <dbReference type="EC" id="2.7.6.3"/>
    </reaction>
</comment>
<keyword evidence="8" id="KW-0479">Metal-binding</keyword>
<reference evidence="16" key="1">
    <citation type="submission" date="2020-10" db="EMBL/GenBank/DDBJ databases">
        <title>Unveiling of a novel bifunctional photoreceptor, Dualchrome1, isolated from a cosmopolitan green alga.</title>
        <authorList>
            <person name="Suzuki S."/>
            <person name="Kawachi M."/>
        </authorList>
    </citation>
    <scope>NUCLEOTIDE SEQUENCE</scope>
    <source>
        <strain evidence="16">NIES 2893</strain>
    </source>
</reference>
<keyword evidence="11" id="KW-0067">ATP-binding</keyword>
<dbReference type="InterPro" id="IPR035907">
    <property type="entry name" value="Hppk_sf"/>
</dbReference>
<evidence type="ECO:0000256" key="8">
    <source>
        <dbReference type="ARBA" id="ARBA00022723"/>
    </source>
</evidence>
<dbReference type="Gene3D" id="3.30.70.560">
    <property type="entry name" value="7,8-Dihydro-6-hydroxymethylpterin-pyrophosphokinase HPPK"/>
    <property type="match status" value="1"/>
</dbReference>
<dbReference type="PROSITE" id="PS00792">
    <property type="entry name" value="DHPS_1"/>
    <property type="match status" value="1"/>
</dbReference>
<comment type="pathway">
    <text evidence="4">Cofactor biosynthesis; tetrahydrofolate biosynthesis; 7,8-dihydrofolate from 2-amino-4-hydroxy-6-hydroxymethyl-7,8-dihydropteridine diphosphate and 4-aminobenzoate: step 1/2.</text>
</comment>
<comment type="similarity">
    <text evidence="6">In the C-terminal section; belongs to the DHPS family.</text>
</comment>
<evidence type="ECO:0000256" key="10">
    <source>
        <dbReference type="ARBA" id="ARBA00022777"/>
    </source>
</evidence>
<evidence type="ECO:0000256" key="4">
    <source>
        <dbReference type="ARBA" id="ARBA00004763"/>
    </source>
</evidence>
<keyword evidence="10" id="KW-0418">Kinase</keyword>
<dbReference type="UniPathway" id="UPA00077">
    <property type="reaction ID" value="UER00155"/>
</dbReference>
<dbReference type="GO" id="GO:0003848">
    <property type="term" value="F:2-amino-4-hydroxy-6-hydroxymethyldihydropteridine diphosphokinase activity"/>
    <property type="evidence" value="ECO:0007669"/>
    <property type="project" value="UniProtKB-EC"/>
</dbReference>
<evidence type="ECO:0000256" key="1">
    <source>
        <dbReference type="ARBA" id="ARBA00000012"/>
    </source>
</evidence>
<dbReference type="InterPro" id="IPR045031">
    <property type="entry name" value="DHP_synth-like"/>
</dbReference>
<dbReference type="GO" id="GO:0016301">
    <property type="term" value="F:kinase activity"/>
    <property type="evidence" value="ECO:0007669"/>
    <property type="project" value="UniProtKB-KW"/>
</dbReference>
<evidence type="ECO:0000256" key="12">
    <source>
        <dbReference type="ARBA" id="ARBA00022842"/>
    </source>
</evidence>
<dbReference type="SUPFAM" id="SSF55083">
    <property type="entry name" value="6-hydroxymethyl-7,8-dihydropterin pyrophosphokinase, HPPK"/>
    <property type="match status" value="1"/>
</dbReference>
<dbReference type="NCBIfam" id="TIGR01498">
    <property type="entry name" value="folK"/>
    <property type="match status" value="1"/>
</dbReference>
<dbReference type="Proteomes" id="UP000660262">
    <property type="component" value="Unassembled WGS sequence"/>
</dbReference>
<keyword evidence="13" id="KW-0289">Folate biosynthesis</keyword>
<comment type="pathway">
    <text evidence="5">Cofactor biosynthesis; tetrahydrofolate biosynthesis; 2-amino-4-hydroxy-6-hydroxymethyl-7,8-dihydropteridine diphosphate from 7,8-dihydroneopterin triphosphate: step 4/4.</text>
</comment>
<organism evidence="16 17">
    <name type="scientific">Pycnococcus provasolii</name>
    <dbReference type="NCBI Taxonomy" id="41880"/>
    <lineage>
        <taxon>Eukaryota</taxon>
        <taxon>Viridiplantae</taxon>
        <taxon>Chlorophyta</taxon>
        <taxon>Pseudoscourfieldiophyceae</taxon>
        <taxon>Pseudoscourfieldiales</taxon>
        <taxon>Pycnococcaceae</taxon>
        <taxon>Pycnococcus</taxon>
    </lineage>
</organism>
<comment type="cofactor">
    <cofactor evidence="3">
        <name>Mg(2+)</name>
        <dbReference type="ChEBI" id="CHEBI:18420"/>
    </cofactor>
</comment>
<dbReference type="AlphaFoldDB" id="A0A830H622"/>
<dbReference type="CDD" id="cd00483">
    <property type="entry name" value="HPPK"/>
    <property type="match status" value="1"/>
</dbReference>
<keyword evidence="7" id="KW-0808">Transferase</keyword>
<evidence type="ECO:0000256" key="5">
    <source>
        <dbReference type="ARBA" id="ARBA00005051"/>
    </source>
</evidence>
<comment type="catalytic activity">
    <reaction evidence="1">
        <text>(7,8-dihydropterin-6-yl)methyl diphosphate + 4-aminobenzoate = 7,8-dihydropteroate + diphosphate</text>
        <dbReference type="Rhea" id="RHEA:19949"/>
        <dbReference type="ChEBI" id="CHEBI:17836"/>
        <dbReference type="ChEBI" id="CHEBI:17839"/>
        <dbReference type="ChEBI" id="CHEBI:33019"/>
        <dbReference type="ChEBI" id="CHEBI:72950"/>
        <dbReference type="EC" id="2.5.1.15"/>
    </reaction>
</comment>
<protein>
    <recommendedName>
        <fullName evidence="15">Pterin-binding domain-containing protein</fullName>
    </recommendedName>
</protein>
<keyword evidence="14" id="KW-0511">Multifunctional enzyme</keyword>
<dbReference type="GO" id="GO:0005524">
    <property type="term" value="F:ATP binding"/>
    <property type="evidence" value="ECO:0007669"/>
    <property type="project" value="UniProtKB-KW"/>
</dbReference>
<dbReference type="InterPro" id="IPR006390">
    <property type="entry name" value="DHP_synth_dom"/>
</dbReference>
<evidence type="ECO:0000256" key="11">
    <source>
        <dbReference type="ARBA" id="ARBA00022840"/>
    </source>
</evidence>
<comment type="caution">
    <text evidence="16">The sequence shown here is derived from an EMBL/GenBank/DDBJ whole genome shotgun (WGS) entry which is preliminary data.</text>
</comment>
<dbReference type="GO" id="GO:0046656">
    <property type="term" value="P:folic acid biosynthetic process"/>
    <property type="evidence" value="ECO:0007669"/>
    <property type="project" value="UniProtKB-KW"/>
</dbReference>
<evidence type="ECO:0000313" key="17">
    <source>
        <dbReference type="Proteomes" id="UP000660262"/>
    </source>
</evidence>